<reference evidence="2" key="1">
    <citation type="submission" date="2023-07" db="EMBL/GenBank/DDBJ databases">
        <authorList>
            <consortium name="AG Swart"/>
            <person name="Singh M."/>
            <person name="Singh A."/>
            <person name="Seah K."/>
            <person name="Emmerich C."/>
        </authorList>
    </citation>
    <scope>NUCLEOTIDE SEQUENCE</scope>
    <source>
        <strain evidence="2">DP1</strain>
    </source>
</reference>
<dbReference type="SUPFAM" id="SSF48452">
    <property type="entry name" value="TPR-like"/>
    <property type="match status" value="1"/>
</dbReference>
<protein>
    <submittedName>
        <fullName evidence="2">Uncharacterized protein</fullName>
    </submittedName>
</protein>
<feature type="compositionally biased region" description="Basic and acidic residues" evidence="1">
    <location>
        <begin position="349"/>
        <end position="358"/>
    </location>
</feature>
<evidence type="ECO:0000256" key="1">
    <source>
        <dbReference type="SAM" id="MobiDB-lite"/>
    </source>
</evidence>
<evidence type="ECO:0000313" key="2">
    <source>
        <dbReference type="EMBL" id="CAI2366357.1"/>
    </source>
</evidence>
<dbReference type="AlphaFoldDB" id="A0AAD1XCS6"/>
<dbReference type="Proteomes" id="UP001295684">
    <property type="component" value="Unassembled WGS sequence"/>
</dbReference>
<proteinExistence type="predicted"/>
<feature type="region of interest" description="Disordered" evidence="1">
    <location>
        <begin position="344"/>
        <end position="385"/>
    </location>
</feature>
<sequence length="501" mass="58213">MEKKLTKNKLLELKTIESKNNLRNEILQINNLAMEYCKGELYDKCIKNIDKANHLIELHFPKNFRSQRNSIVGYINQVFRYQLISVTYNNCACLYKKKSKLLLAFKCLQFALNADKDLLRLFENISEIRSRQKFEALDNEEQLDKLRLNDSYRNDMASTYLNMCAVLSLMKTHDKALGMAQKAIEIITNQRNVYCFDLETTVKKLEDKLKITLAAGYYNKAVELEYLNQQKKLKREYSLMSYSSIKNAIIVCNSIPKAKDLEIYQEIMKFNKKIHIVNQIRVSSRGSSRSTQKRIFSPPAFSIPKGETSQFQNFWASSPKSSDGTIKPMYYSRTNEEKAIPFFQNRKQSKGERVKGDQADIGLSFPSPKNSIDERESDSDNQPYNQRNMIHQMNYTTTRRQMPQILKYNFKNSYALPIKNSSKTSFEVQPIPAFKRSIVQIPTTNSIGNISNNSGGSKNCGSERLYIDESDFIQSKMMEIEKVHRSRKKKNRSTRPVVPRF</sequence>
<keyword evidence="3" id="KW-1185">Reference proteome</keyword>
<dbReference type="InterPro" id="IPR011990">
    <property type="entry name" value="TPR-like_helical_dom_sf"/>
</dbReference>
<evidence type="ECO:0000313" key="3">
    <source>
        <dbReference type="Proteomes" id="UP001295684"/>
    </source>
</evidence>
<dbReference type="EMBL" id="CAMPGE010007440">
    <property type="protein sequence ID" value="CAI2366357.1"/>
    <property type="molecule type" value="Genomic_DNA"/>
</dbReference>
<gene>
    <name evidence="2" type="ORF">ECRASSUSDP1_LOCUS7630</name>
</gene>
<name>A0AAD1XCS6_EUPCR</name>
<comment type="caution">
    <text evidence="2">The sequence shown here is derived from an EMBL/GenBank/DDBJ whole genome shotgun (WGS) entry which is preliminary data.</text>
</comment>
<dbReference type="Gene3D" id="1.25.40.10">
    <property type="entry name" value="Tetratricopeptide repeat domain"/>
    <property type="match status" value="1"/>
</dbReference>
<accession>A0AAD1XCS6</accession>
<organism evidence="2 3">
    <name type="scientific">Euplotes crassus</name>
    <dbReference type="NCBI Taxonomy" id="5936"/>
    <lineage>
        <taxon>Eukaryota</taxon>
        <taxon>Sar</taxon>
        <taxon>Alveolata</taxon>
        <taxon>Ciliophora</taxon>
        <taxon>Intramacronucleata</taxon>
        <taxon>Spirotrichea</taxon>
        <taxon>Hypotrichia</taxon>
        <taxon>Euplotida</taxon>
        <taxon>Euplotidae</taxon>
        <taxon>Moneuplotes</taxon>
    </lineage>
</organism>